<dbReference type="SUPFAM" id="SSF55961">
    <property type="entry name" value="Bet v1-like"/>
    <property type="match status" value="1"/>
</dbReference>
<gene>
    <name evidence="1" type="ORF">LMG29542_00346</name>
</gene>
<proteinExistence type="predicted"/>
<keyword evidence="2" id="KW-1185">Reference proteome</keyword>
<protein>
    <recommendedName>
        <fullName evidence="3">SRPBCC family protein</fullName>
    </recommendedName>
</protein>
<dbReference type="AlphaFoldDB" id="A0A6J5D0Q7"/>
<dbReference type="InterPro" id="IPR019587">
    <property type="entry name" value="Polyketide_cyclase/dehydratase"/>
</dbReference>
<evidence type="ECO:0000313" key="1">
    <source>
        <dbReference type="EMBL" id="CAB3746961.1"/>
    </source>
</evidence>
<accession>A0A6J5D0Q7</accession>
<reference evidence="1 2" key="1">
    <citation type="submission" date="2020-04" db="EMBL/GenBank/DDBJ databases">
        <authorList>
            <person name="De Canck E."/>
        </authorList>
    </citation>
    <scope>NUCLEOTIDE SEQUENCE [LARGE SCALE GENOMIC DNA]</scope>
    <source>
        <strain evidence="1 2">LMG 29542</strain>
    </source>
</reference>
<sequence>MANTSDSVELGAPPDRVWQLIGGFHSLPDWLPYIASSAMSEGGRVRTLRSAANEVIVERLESFDNRNRSYSYSFLASPFPASDYLATLSVRHASSRPRSEPAFDAPV</sequence>
<evidence type="ECO:0000313" key="2">
    <source>
        <dbReference type="Proteomes" id="UP000494363"/>
    </source>
</evidence>
<dbReference type="Proteomes" id="UP000494363">
    <property type="component" value="Unassembled WGS sequence"/>
</dbReference>
<evidence type="ECO:0008006" key="3">
    <source>
        <dbReference type="Google" id="ProtNLM"/>
    </source>
</evidence>
<dbReference type="RefSeq" id="WP_175224492.1">
    <property type="nucleotide sequence ID" value="NZ_CADIKH010000001.1"/>
</dbReference>
<dbReference type="InterPro" id="IPR023393">
    <property type="entry name" value="START-like_dom_sf"/>
</dbReference>
<dbReference type="PANTHER" id="PTHR39332:SF7">
    <property type="entry name" value="SRPBCC FAMILY PROTEIN"/>
    <property type="match status" value="1"/>
</dbReference>
<name>A0A6J5D0Q7_9BURK</name>
<dbReference type="Pfam" id="PF10604">
    <property type="entry name" value="Polyketide_cyc2"/>
    <property type="match status" value="1"/>
</dbReference>
<dbReference type="Gene3D" id="3.30.530.20">
    <property type="match status" value="1"/>
</dbReference>
<dbReference type="CDD" id="cd07821">
    <property type="entry name" value="PYR_PYL_RCAR_like"/>
    <property type="match status" value="1"/>
</dbReference>
<organism evidence="1 2">
    <name type="scientific">Paraburkholderia humisilvae</name>
    <dbReference type="NCBI Taxonomy" id="627669"/>
    <lineage>
        <taxon>Bacteria</taxon>
        <taxon>Pseudomonadati</taxon>
        <taxon>Pseudomonadota</taxon>
        <taxon>Betaproteobacteria</taxon>
        <taxon>Burkholderiales</taxon>
        <taxon>Burkholderiaceae</taxon>
        <taxon>Paraburkholderia</taxon>
    </lineage>
</organism>
<dbReference type="EMBL" id="CADIKH010000001">
    <property type="protein sequence ID" value="CAB3746961.1"/>
    <property type="molecule type" value="Genomic_DNA"/>
</dbReference>
<dbReference type="PANTHER" id="PTHR39332">
    <property type="entry name" value="BLL4707 PROTEIN"/>
    <property type="match status" value="1"/>
</dbReference>